<accession>A0A8J6N229</accession>
<name>A0A8J6N229_9DELT</name>
<comment type="catalytic activity">
    <reaction evidence="1">
        <text>an L-aminoacyl-L-amino acid + H2O = 2 an L-alpha-amino acid</text>
        <dbReference type="Rhea" id="RHEA:48940"/>
        <dbReference type="ChEBI" id="CHEBI:15377"/>
        <dbReference type="ChEBI" id="CHEBI:59869"/>
        <dbReference type="ChEBI" id="CHEBI:77460"/>
    </reaction>
</comment>
<dbReference type="EMBL" id="JACNJD010000262">
    <property type="protein sequence ID" value="MBC8178180.1"/>
    <property type="molecule type" value="Genomic_DNA"/>
</dbReference>
<keyword evidence="1" id="KW-0378">Hydrolase</keyword>
<dbReference type="GO" id="GO:0070004">
    <property type="term" value="F:cysteine-type exopeptidase activity"/>
    <property type="evidence" value="ECO:0007669"/>
    <property type="project" value="InterPro"/>
</dbReference>
<dbReference type="PANTHER" id="PTHR12994:SF17">
    <property type="entry name" value="LD30995P"/>
    <property type="match status" value="1"/>
</dbReference>
<protein>
    <recommendedName>
        <fullName evidence="1">Dipeptidase</fullName>
        <ecNumber evidence="1">3.4.-.-</ecNumber>
    </recommendedName>
</protein>
<keyword evidence="1" id="KW-0645">Protease</keyword>
<dbReference type="PANTHER" id="PTHR12994">
    <property type="entry name" value="SECERNIN"/>
    <property type="match status" value="1"/>
</dbReference>
<comment type="caution">
    <text evidence="2">The sequence shown here is derived from an EMBL/GenBank/DDBJ whole genome shotgun (WGS) entry which is preliminary data.</text>
</comment>
<evidence type="ECO:0000256" key="1">
    <source>
        <dbReference type="RuleBase" id="RU364089"/>
    </source>
</evidence>
<keyword evidence="1" id="KW-0224">Dipeptidase</keyword>
<organism evidence="2 3">
    <name type="scientific">Candidatus Desulfacyla euxinica</name>
    <dbReference type="NCBI Taxonomy" id="2841693"/>
    <lineage>
        <taxon>Bacteria</taxon>
        <taxon>Deltaproteobacteria</taxon>
        <taxon>Candidatus Desulfacyla</taxon>
    </lineage>
</organism>
<dbReference type="Proteomes" id="UP000650524">
    <property type="component" value="Unassembled WGS sequence"/>
</dbReference>
<dbReference type="GO" id="GO:0016805">
    <property type="term" value="F:dipeptidase activity"/>
    <property type="evidence" value="ECO:0007669"/>
    <property type="project" value="UniProtKB-KW"/>
</dbReference>
<proteinExistence type="inferred from homology"/>
<dbReference type="InterPro" id="IPR005322">
    <property type="entry name" value="Peptidase_C69"/>
</dbReference>
<evidence type="ECO:0000313" key="3">
    <source>
        <dbReference type="Proteomes" id="UP000650524"/>
    </source>
</evidence>
<sequence>MCDTFVVVQSGTSDGSILFGKNSDREPNEAQVLEYRPAQTHQKGERVQCTYIKIPEVKETHPVLLSRPFWMWGAEMGANNKGLVIGNEAVWTRMPLEKGPGLTGMDLLRLTLERSATAEDGMETIIRLIADYGQGGLCGYEDKRMAYHNSFIIADLNEAWVLETAGPLWAALKVKDFYTISNGLTIGEEFDASHRELTDIAKKRGWLKKGKAFHFAQCYSDWLFTTFSASRTRRERSSSLINDSLGEIDINSAIQLLRDHRENGYRPHAHLLGNRLCAHAANGLTRNATQTTGSLVAHLKKEVQTFWATGTSAPCTGIFKPIWFNGEVLPHMGPTPGGIFDPKTMWWHHEKLHRSVLLDYPTRIRLFSRERDELKRSFISRASDTTEEKKWTVSEEAFTQAKEATSKWIDLVQEAPLKDRTNMIYRQYWQRQNRKSGFKKALISHP</sequence>
<comment type="similarity">
    <text evidence="1">Belongs to the peptidase C69 family.</text>
</comment>
<reference evidence="2 3" key="1">
    <citation type="submission" date="2020-08" db="EMBL/GenBank/DDBJ databases">
        <title>Bridging the membrane lipid divide: bacteria of the FCB group superphylum have the potential to synthesize archaeal ether lipids.</title>
        <authorList>
            <person name="Villanueva L."/>
            <person name="Von Meijenfeldt F.A.B."/>
            <person name="Westbye A.B."/>
            <person name="Yadav S."/>
            <person name="Hopmans E.C."/>
            <person name="Dutilh B.E."/>
            <person name="Sinninghe Damste J.S."/>
        </authorList>
    </citation>
    <scope>NUCLEOTIDE SEQUENCE [LARGE SCALE GENOMIC DNA]</scope>
    <source>
        <strain evidence="2">NIOZ-UU27</strain>
    </source>
</reference>
<dbReference type="GO" id="GO:0006508">
    <property type="term" value="P:proteolysis"/>
    <property type="evidence" value="ECO:0007669"/>
    <property type="project" value="UniProtKB-KW"/>
</dbReference>
<dbReference type="EC" id="3.4.-.-" evidence="1"/>
<dbReference type="AlphaFoldDB" id="A0A8J6N229"/>
<dbReference type="Pfam" id="PF03577">
    <property type="entry name" value="Peptidase_C69"/>
    <property type="match status" value="1"/>
</dbReference>
<gene>
    <name evidence="2" type="ORF">H8E19_12315</name>
</gene>
<evidence type="ECO:0000313" key="2">
    <source>
        <dbReference type="EMBL" id="MBC8178180.1"/>
    </source>
</evidence>
<dbReference type="Gene3D" id="3.60.60.10">
    <property type="entry name" value="Penicillin V Acylase, Chain A"/>
    <property type="match status" value="1"/>
</dbReference>